<dbReference type="Proteomes" id="UP000053317">
    <property type="component" value="Unassembled WGS sequence"/>
</dbReference>
<reference evidence="1 2" key="2">
    <citation type="submission" date="2015-05" db="EMBL/GenBank/DDBJ databases">
        <authorList>
            <person name="Morales-Cruz A."/>
            <person name="Amrine K.C."/>
            <person name="Cantu D."/>
        </authorList>
    </citation>
    <scope>NUCLEOTIDE SEQUENCE [LARGE SCALE GENOMIC DNA]</scope>
    <source>
        <strain evidence="1">UCRPC4</strain>
    </source>
</reference>
<name>A0A0G2GEC8_PHACM</name>
<dbReference type="SUPFAM" id="SSF52309">
    <property type="entry name" value="N-(deoxy)ribosyltransferase-like"/>
    <property type="match status" value="1"/>
</dbReference>
<dbReference type="AlphaFoldDB" id="A0A0G2GEC8"/>
<protein>
    <recommendedName>
        <fullName evidence="3">Nucleoside 2-deoxyribosyltransferase</fullName>
    </recommendedName>
</protein>
<gene>
    <name evidence="1" type="ORF">UCRPC4_g03399</name>
</gene>
<accession>A0A0G2GEC8</accession>
<dbReference type="EMBL" id="LCWF01000080">
    <property type="protein sequence ID" value="KKY21983.1"/>
    <property type="molecule type" value="Genomic_DNA"/>
</dbReference>
<evidence type="ECO:0000313" key="2">
    <source>
        <dbReference type="Proteomes" id="UP000053317"/>
    </source>
</evidence>
<evidence type="ECO:0000313" key="1">
    <source>
        <dbReference type="EMBL" id="KKY21983.1"/>
    </source>
</evidence>
<keyword evidence="2" id="KW-1185">Reference proteome</keyword>
<evidence type="ECO:0008006" key="3">
    <source>
        <dbReference type="Google" id="ProtNLM"/>
    </source>
</evidence>
<proteinExistence type="predicted"/>
<sequence>MDIPNSAPGARPLSTHTVDSTTIISTAETNENLEYYHAGPLFTLAELHTNSLLAKAIKTQSSERYIPILPQDLEQRGTSPKSIRDQDIRALLSCDMALFTYDGTELDAGTVVEYMIAKMADIPSVILRTDFRGAGDQAGAGDPWNLMTSFWPRTKTVILDSITGYKEGLSRILKEENVKGLAGEYAIEETARKVIAAFDEVRNEPSRLPAELRKSVYEWLALMPGLKDGSDQTNIEMLTKLCDIKVEKGLL</sequence>
<reference evidence="1 2" key="1">
    <citation type="submission" date="2015-05" db="EMBL/GenBank/DDBJ databases">
        <title>Distinctive expansion of gene families associated with plant cell wall degradation and secondary metabolism in the genomes of grapevine trunk pathogens.</title>
        <authorList>
            <person name="Lawrence D.P."/>
            <person name="Travadon R."/>
            <person name="Rolshausen P.E."/>
            <person name="Baumgartner K."/>
        </authorList>
    </citation>
    <scope>NUCLEOTIDE SEQUENCE [LARGE SCALE GENOMIC DNA]</scope>
    <source>
        <strain evidence="1">UCRPC4</strain>
    </source>
</reference>
<dbReference type="Pfam" id="PF05014">
    <property type="entry name" value="Nuc_deoxyrib_tr"/>
    <property type="match status" value="1"/>
</dbReference>
<dbReference type="Gene3D" id="3.40.50.450">
    <property type="match status" value="1"/>
</dbReference>
<comment type="caution">
    <text evidence="1">The sequence shown here is derived from an EMBL/GenBank/DDBJ whole genome shotgun (WGS) entry which is preliminary data.</text>
</comment>
<dbReference type="InterPro" id="IPR007710">
    <property type="entry name" value="Nucleoside_deoxyribTrfase"/>
</dbReference>
<organism evidence="1 2">
    <name type="scientific">Phaeomoniella chlamydospora</name>
    <name type="common">Phaeoacremonium chlamydosporum</name>
    <dbReference type="NCBI Taxonomy" id="158046"/>
    <lineage>
        <taxon>Eukaryota</taxon>
        <taxon>Fungi</taxon>
        <taxon>Dikarya</taxon>
        <taxon>Ascomycota</taxon>
        <taxon>Pezizomycotina</taxon>
        <taxon>Eurotiomycetes</taxon>
        <taxon>Chaetothyriomycetidae</taxon>
        <taxon>Phaeomoniellales</taxon>
        <taxon>Phaeomoniellaceae</taxon>
        <taxon>Phaeomoniella</taxon>
    </lineage>
</organism>
<dbReference type="OrthoDB" id="3644625at2759"/>